<gene>
    <name evidence="1" type="ORF">PAAG_08212</name>
</gene>
<dbReference type="GeneID" id="9093145"/>
<reference evidence="1 2" key="1">
    <citation type="journal article" date="2011" name="PLoS Genet.">
        <title>Comparative genomic analysis of human fungal pathogens causing paracoccidioidomycosis.</title>
        <authorList>
            <person name="Desjardins C.A."/>
            <person name="Champion M.D."/>
            <person name="Holder J.W."/>
            <person name="Muszewska A."/>
            <person name="Goldberg J."/>
            <person name="Bailao A.M."/>
            <person name="Brigido M.M."/>
            <person name="Ferreira M.E."/>
            <person name="Garcia A.M."/>
            <person name="Grynberg M."/>
            <person name="Gujja S."/>
            <person name="Heiman D.I."/>
            <person name="Henn M.R."/>
            <person name="Kodira C.D."/>
            <person name="Leon-Narvaez H."/>
            <person name="Longo L.V."/>
            <person name="Ma L.J."/>
            <person name="Malavazi I."/>
            <person name="Matsuo A.L."/>
            <person name="Morais F.V."/>
            <person name="Pereira M."/>
            <person name="Rodriguez-Brito S."/>
            <person name="Sakthikumar S."/>
            <person name="Salem-Izacc S.M."/>
            <person name="Sykes S.M."/>
            <person name="Teixeira M.M."/>
            <person name="Vallejo M.C."/>
            <person name="Walter M.E."/>
            <person name="Yandava C."/>
            <person name="Young S."/>
            <person name="Zeng Q."/>
            <person name="Zucker J."/>
            <person name="Felipe M.S."/>
            <person name="Goldman G.H."/>
            <person name="Haas B.J."/>
            <person name="McEwen J.G."/>
            <person name="Nino-Vega G."/>
            <person name="Puccia R."/>
            <person name="San-Blas G."/>
            <person name="Soares C.M."/>
            <person name="Birren B.W."/>
            <person name="Cuomo C.A."/>
        </authorList>
    </citation>
    <scope>NUCLEOTIDE SEQUENCE [LARGE SCALE GENOMIC DNA]</scope>
    <source>
        <strain evidence="2">ATCC MYA-826 / Pb01</strain>
    </source>
</reference>
<feature type="non-terminal residue" evidence="1">
    <location>
        <position position="1"/>
    </location>
</feature>
<accession>C1HBS1</accession>
<dbReference type="VEuPathDB" id="FungiDB:PAAG_08212"/>
<dbReference type="HOGENOM" id="CLU_3074304_0_0_1"/>
<dbReference type="AlphaFoldDB" id="C1HBS1"/>
<keyword evidence="2" id="KW-1185">Reference proteome</keyword>
<protein>
    <submittedName>
        <fullName evidence="1">Uncharacterized protein</fullName>
    </submittedName>
</protein>
<dbReference type="Proteomes" id="UP000002059">
    <property type="component" value="Partially assembled WGS sequence"/>
</dbReference>
<dbReference type="EMBL" id="KN294021">
    <property type="protein sequence ID" value="EEH38485.2"/>
    <property type="molecule type" value="Genomic_DNA"/>
</dbReference>
<name>C1HBS1_PARBA</name>
<organism evidence="1 2">
    <name type="scientific">Paracoccidioides lutzii (strain ATCC MYA-826 / Pb01)</name>
    <name type="common">Paracoccidioides brasiliensis</name>
    <dbReference type="NCBI Taxonomy" id="502779"/>
    <lineage>
        <taxon>Eukaryota</taxon>
        <taxon>Fungi</taxon>
        <taxon>Dikarya</taxon>
        <taxon>Ascomycota</taxon>
        <taxon>Pezizomycotina</taxon>
        <taxon>Eurotiomycetes</taxon>
        <taxon>Eurotiomycetidae</taxon>
        <taxon>Onygenales</taxon>
        <taxon>Ajellomycetaceae</taxon>
        <taxon>Paracoccidioides</taxon>
    </lineage>
</organism>
<dbReference type="RefSeq" id="XP_015701114.1">
    <property type="nucleotide sequence ID" value="XM_015846450.1"/>
</dbReference>
<evidence type="ECO:0000313" key="2">
    <source>
        <dbReference type="Proteomes" id="UP000002059"/>
    </source>
</evidence>
<dbReference type="KEGG" id="pbl:PAAG_08212"/>
<proteinExistence type="predicted"/>
<evidence type="ECO:0000313" key="1">
    <source>
        <dbReference type="EMBL" id="EEH38485.2"/>
    </source>
</evidence>
<sequence>PKLISCCDKEEVRGVGEVKGVVVVVVVVVVVGGGGGGGGKQVPRVRSCPGYGN</sequence>